<dbReference type="EMBL" id="JBJXBP010000002">
    <property type="protein sequence ID" value="KAL3844233.1"/>
    <property type="molecule type" value="Genomic_DNA"/>
</dbReference>
<dbReference type="InterPro" id="IPR002048">
    <property type="entry name" value="EF_hand_dom"/>
</dbReference>
<comment type="subunit">
    <text evidence="4">Homodimer. Interacts with CIPK.</text>
</comment>
<keyword evidence="4 5" id="KW-0472">Membrane</keyword>
<dbReference type="SUPFAM" id="SSF47473">
    <property type="entry name" value="EF-hand"/>
    <property type="match status" value="1"/>
</dbReference>
<dbReference type="PROSITE" id="PS00018">
    <property type="entry name" value="EF_HAND_1"/>
    <property type="match status" value="1"/>
</dbReference>
<dbReference type="Pfam" id="PF13499">
    <property type="entry name" value="EF-hand_7"/>
    <property type="match status" value="1"/>
</dbReference>
<evidence type="ECO:0000259" key="6">
    <source>
        <dbReference type="PROSITE" id="PS50222"/>
    </source>
</evidence>
<keyword evidence="5" id="KW-0812">Transmembrane</keyword>
<keyword evidence="5" id="KW-1133">Transmembrane helix</keyword>
<dbReference type="GO" id="GO:0005509">
    <property type="term" value="F:calcium ion binding"/>
    <property type="evidence" value="ECO:0007669"/>
    <property type="project" value="UniProtKB-UniRule"/>
</dbReference>
<dbReference type="Proteomes" id="UP001634393">
    <property type="component" value="Unassembled WGS sequence"/>
</dbReference>
<keyword evidence="2 4" id="KW-0106">Calcium</keyword>
<dbReference type="AlphaFoldDB" id="A0ABD3U7S2"/>
<dbReference type="Pfam" id="PF00036">
    <property type="entry name" value="EF-hand_1"/>
    <property type="match status" value="1"/>
</dbReference>
<keyword evidence="1 4" id="KW-0677">Repeat</keyword>
<evidence type="ECO:0000256" key="4">
    <source>
        <dbReference type="RuleBase" id="RU369080"/>
    </source>
</evidence>
<protein>
    <recommendedName>
        <fullName evidence="4">Calcineurin B-like protein</fullName>
    </recommendedName>
</protein>
<dbReference type="PANTHER" id="PTHR23056:SF26">
    <property type="entry name" value="CALCINEURIN B-LIKE PROTEIN 10"/>
    <property type="match status" value="1"/>
</dbReference>
<sequence length="250" mass="28730">MDSTNTSMDSNSSLNFGEKICAAMIPILAIFEALIFAVSGCFECLKSSGKLRWEYKELARLAEESQFTVNEIEALHELFKKLSSSIIDDGLIHKEELQLALFNTPHGENLILDRVFDLFDSKRNGVIDLEEFVRALNVFHPYAPTEDKIDFAFKLYDLRQSGFIEREELKEMVIAMLTESDMELSDELLEQIIDKTFVDADADKDGKIDKEDWKTFVERNPSLLRNMTLPYLKDISTTFPSFVFHTKVED</sequence>
<proteinExistence type="inferred from homology"/>
<dbReference type="InterPro" id="IPR045198">
    <property type="entry name" value="CNBL1-10"/>
</dbReference>
<gene>
    <name evidence="7" type="ORF">ACJIZ3_001636</name>
</gene>
<dbReference type="FunFam" id="1.10.238.10:FF:000073">
    <property type="entry name" value="calcineurin B-like protein 3"/>
    <property type="match status" value="1"/>
</dbReference>
<keyword evidence="8" id="KW-1185">Reference proteome</keyword>
<dbReference type="SMART" id="SM00054">
    <property type="entry name" value="EFh"/>
    <property type="match status" value="3"/>
</dbReference>
<dbReference type="PROSITE" id="PS50222">
    <property type="entry name" value="EF_HAND_2"/>
    <property type="match status" value="3"/>
</dbReference>
<feature type="transmembrane region" description="Helical" evidence="5">
    <location>
        <begin position="20"/>
        <end position="42"/>
    </location>
</feature>
<dbReference type="GO" id="GO:0016020">
    <property type="term" value="C:membrane"/>
    <property type="evidence" value="ECO:0007669"/>
    <property type="project" value="UniProtKB-SubCell"/>
</dbReference>
<comment type="function">
    <text evidence="4">Acts as a calcium sensor. CBL proteins interact with CIPK serine-threonine protein kinases. Binding of a CBL protein to the regulatory NAF domain of a CIPK protein lead to the activation of the kinase in a calcium-dependent manner.</text>
</comment>
<reference evidence="7 8" key="1">
    <citation type="submission" date="2024-12" db="EMBL/GenBank/DDBJ databases">
        <title>The unique morphological basis and parallel evolutionary history of personate flowers in Penstemon.</title>
        <authorList>
            <person name="Depatie T.H."/>
            <person name="Wessinger C.A."/>
        </authorList>
    </citation>
    <scope>NUCLEOTIDE SEQUENCE [LARGE SCALE GENOMIC DNA]</scope>
    <source>
        <strain evidence="7">WTNN_2</strain>
        <tissue evidence="7">Leaf</tissue>
    </source>
</reference>
<name>A0ABD3U7S2_9LAMI</name>
<accession>A0ABD3U7S2</accession>
<feature type="domain" description="EF-hand" evidence="6">
    <location>
        <begin position="144"/>
        <end position="179"/>
    </location>
</feature>
<dbReference type="GO" id="GO:0019900">
    <property type="term" value="F:kinase binding"/>
    <property type="evidence" value="ECO:0007669"/>
    <property type="project" value="UniProtKB-UniRule"/>
</dbReference>
<dbReference type="PRINTS" id="PR00450">
    <property type="entry name" value="RECOVERIN"/>
</dbReference>
<dbReference type="CDD" id="cd00051">
    <property type="entry name" value="EFh"/>
    <property type="match status" value="2"/>
</dbReference>
<feature type="domain" description="EF-hand" evidence="6">
    <location>
        <begin position="188"/>
        <end position="223"/>
    </location>
</feature>
<evidence type="ECO:0000256" key="3">
    <source>
        <dbReference type="ARBA" id="ARBA00023774"/>
    </source>
</evidence>
<keyword evidence="4" id="KW-0479">Metal-binding</keyword>
<dbReference type="InterPro" id="IPR011992">
    <property type="entry name" value="EF-hand-dom_pair"/>
</dbReference>
<comment type="similarity">
    <text evidence="3 4">Belongs to the calcineurin regulatory subunit family.</text>
</comment>
<evidence type="ECO:0000256" key="5">
    <source>
        <dbReference type="SAM" id="Phobius"/>
    </source>
</evidence>
<comment type="subcellular location">
    <subcellularLocation>
        <location evidence="4">Membrane</location>
    </subcellularLocation>
</comment>
<dbReference type="GO" id="GO:0019722">
    <property type="term" value="P:calcium-mediated signaling"/>
    <property type="evidence" value="ECO:0007669"/>
    <property type="project" value="UniProtKB-UniRule"/>
</dbReference>
<evidence type="ECO:0000256" key="2">
    <source>
        <dbReference type="ARBA" id="ARBA00022837"/>
    </source>
</evidence>
<feature type="domain" description="EF-hand" evidence="6">
    <location>
        <begin position="107"/>
        <end position="142"/>
    </location>
</feature>
<evidence type="ECO:0000256" key="1">
    <source>
        <dbReference type="ARBA" id="ARBA00022737"/>
    </source>
</evidence>
<dbReference type="InterPro" id="IPR018247">
    <property type="entry name" value="EF_Hand_1_Ca_BS"/>
</dbReference>
<evidence type="ECO:0000313" key="7">
    <source>
        <dbReference type="EMBL" id="KAL3844233.1"/>
    </source>
</evidence>
<comment type="caution">
    <text evidence="7">The sequence shown here is derived from an EMBL/GenBank/DDBJ whole genome shotgun (WGS) entry which is preliminary data.</text>
</comment>
<evidence type="ECO:0000313" key="8">
    <source>
        <dbReference type="Proteomes" id="UP001634393"/>
    </source>
</evidence>
<dbReference type="Gene3D" id="1.10.238.10">
    <property type="entry name" value="EF-hand"/>
    <property type="match status" value="1"/>
</dbReference>
<dbReference type="PANTHER" id="PTHR23056">
    <property type="entry name" value="CALCINEURIN B"/>
    <property type="match status" value="1"/>
</dbReference>
<organism evidence="7 8">
    <name type="scientific">Penstemon smallii</name>
    <dbReference type="NCBI Taxonomy" id="265156"/>
    <lineage>
        <taxon>Eukaryota</taxon>
        <taxon>Viridiplantae</taxon>
        <taxon>Streptophyta</taxon>
        <taxon>Embryophyta</taxon>
        <taxon>Tracheophyta</taxon>
        <taxon>Spermatophyta</taxon>
        <taxon>Magnoliopsida</taxon>
        <taxon>eudicotyledons</taxon>
        <taxon>Gunneridae</taxon>
        <taxon>Pentapetalae</taxon>
        <taxon>asterids</taxon>
        <taxon>lamiids</taxon>
        <taxon>Lamiales</taxon>
        <taxon>Plantaginaceae</taxon>
        <taxon>Cheloneae</taxon>
        <taxon>Penstemon</taxon>
    </lineage>
</organism>